<keyword evidence="4" id="KW-1185">Reference proteome</keyword>
<proteinExistence type="predicted"/>
<evidence type="ECO:0000313" key="3">
    <source>
        <dbReference type="EMBL" id="KAF9442526.1"/>
    </source>
</evidence>
<evidence type="ECO:0000259" key="2">
    <source>
        <dbReference type="Pfam" id="PF24883"/>
    </source>
</evidence>
<protein>
    <recommendedName>
        <fullName evidence="2">Nephrocystin 3-like N-terminal domain-containing protein</fullName>
    </recommendedName>
</protein>
<evidence type="ECO:0000256" key="1">
    <source>
        <dbReference type="ARBA" id="ARBA00022737"/>
    </source>
</evidence>
<dbReference type="OrthoDB" id="3269932at2759"/>
<dbReference type="InterPro" id="IPR056884">
    <property type="entry name" value="NPHP3-like_N"/>
</dbReference>
<sequence>TLADQLAIHIPSYAEILDVKLRRNPALVTKSLRVQFRELISTLIEELLARGVDLGSRNIIMVEGIDECVSVNARCEILCTILESAGALPFRWAIFSQPDSQLEVLLKERGLALEPCWKVCHFVPKFPVGDGEFVVCVELIRHEGWIAVKWTFATCSPKIATGTVLFFYL</sequence>
<name>A0A9P5X361_9AGAR</name>
<accession>A0A9P5X361</accession>
<feature type="non-terminal residue" evidence="3">
    <location>
        <position position="1"/>
    </location>
</feature>
<dbReference type="Pfam" id="PF24883">
    <property type="entry name" value="NPHP3_N"/>
    <property type="match status" value="1"/>
</dbReference>
<dbReference type="Proteomes" id="UP000807342">
    <property type="component" value="Unassembled WGS sequence"/>
</dbReference>
<dbReference type="AlphaFoldDB" id="A0A9P5X361"/>
<comment type="caution">
    <text evidence="3">The sequence shown here is derived from an EMBL/GenBank/DDBJ whole genome shotgun (WGS) entry which is preliminary data.</text>
</comment>
<reference evidence="3" key="1">
    <citation type="submission" date="2020-11" db="EMBL/GenBank/DDBJ databases">
        <authorList>
            <consortium name="DOE Joint Genome Institute"/>
            <person name="Ahrendt S."/>
            <person name="Riley R."/>
            <person name="Andreopoulos W."/>
            <person name="Labutti K."/>
            <person name="Pangilinan J."/>
            <person name="Ruiz-Duenas F.J."/>
            <person name="Barrasa J.M."/>
            <person name="Sanchez-Garcia M."/>
            <person name="Camarero S."/>
            <person name="Miyauchi S."/>
            <person name="Serrano A."/>
            <person name="Linde D."/>
            <person name="Babiker R."/>
            <person name="Drula E."/>
            <person name="Ayuso-Fernandez I."/>
            <person name="Pacheco R."/>
            <person name="Padilla G."/>
            <person name="Ferreira P."/>
            <person name="Barriuso J."/>
            <person name="Kellner H."/>
            <person name="Castanera R."/>
            <person name="Alfaro M."/>
            <person name="Ramirez L."/>
            <person name="Pisabarro A.G."/>
            <person name="Kuo A."/>
            <person name="Tritt A."/>
            <person name="Lipzen A."/>
            <person name="He G."/>
            <person name="Yan M."/>
            <person name="Ng V."/>
            <person name="Cullen D."/>
            <person name="Martin F."/>
            <person name="Rosso M.-N."/>
            <person name="Henrissat B."/>
            <person name="Hibbett D."/>
            <person name="Martinez A.T."/>
            <person name="Grigoriev I.V."/>
        </authorList>
    </citation>
    <scope>NUCLEOTIDE SEQUENCE</scope>
    <source>
        <strain evidence="3">MF-IS2</strain>
    </source>
</reference>
<evidence type="ECO:0000313" key="4">
    <source>
        <dbReference type="Proteomes" id="UP000807342"/>
    </source>
</evidence>
<feature type="domain" description="Nephrocystin 3-like N-terminal" evidence="2">
    <location>
        <begin position="1"/>
        <end position="96"/>
    </location>
</feature>
<dbReference type="EMBL" id="MU151616">
    <property type="protein sequence ID" value="KAF9442526.1"/>
    <property type="molecule type" value="Genomic_DNA"/>
</dbReference>
<keyword evidence="1" id="KW-0677">Repeat</keyword>
<organism evidence="3 4">
    <name type="scientific">Macrolepiota fuliginosa MF-IS2</name>
    <dbReference type="NCBI Taxonomy" id="1400762"/>
    <lineage>
        <taxon>Eukaryota</taxon>
        <taxon>Fungi</taxon>
        <taxon>Dikarya</taxon>
        <taxon>Basidiomycota</taxon>
        <taxon>Agaricomycotina</taxon>
        <taxon>Agaricomycetes</taxon>
        <taxon>Agaricomycetidae</taxon>
        <taxon>Agaricales</taxon>
        <taxon>Agaricineae</taxon>
        <taxon>Agaricaceae</taxon>
        <taxon>Macrolepiota</taxon>
    </lineage>
</organism>
<gene>
    <name evidence="3" type="ORF">P691DRAFT_681340</name>
</gene>